<evidence type="ECO:0000256" key="1">
    <source>
        <dbReference type="SAM" id="Phobius"/>
    </source>
</evidence>
<gene>
    <name evidence="2" type="ORF">PAECIP111892_03204</name>
</gene>
<proteinExistence type="predicted"/>
<dbReference type="Proteomes" id="UP000838324">
    <property type="component" value="Unassembled WGS sequence"/>
</dbReference>
<dbReference type="RefSeq" id="WP_236334824.1">
    <property type="nucleotide sequence ID" value="NZ_CAKMMG010000004.1"/>
</dbReference>
<keyword evidence="1" id="KW-0812">Transmembrane</keyword>
<dbReference type="EMBL" id="CAKMMG010000004">
    <property type="protein sequence ID" value="CAH1209373.1"/>
    <property type="molecule type" value="Genomic_DNA"/>
</dbReference>
<protein>
    <submittedName>
        <fullName evidence="2">Uncharacterized protein</fullName>
    </submittedName>
</protein>
<keyword evidence="1" id="KW-1133">Transmembrane helix</keyword>
<accession>A0ABN8GHE3</accession>
<feature type="transmembrane region" description="Helical" evidence="1">
    <location>
        <begin position="73"/>
        <end position="93"/>
    </location>
</feature>
<evidence type="ECO:0000313" key="3">
    <source>
        <dbReference type="Proteomes" id="UP000838324"/>
    </source>
</evidence>
<reference evidence="2" key="1">
    <citation type="submission" date="2022-01" db="EMBL/GenBank/DDBJ databases">
        <authorList>
            <person name="Criscuolo A."/>
        </authorList>
    </citation>
    <scope>NUCLEOTIDE SEQUENCE</scope>
    <source>
        <strain evidence="2">CIP111892</strain>
    </source>
</reference>
<sequence>MKRILPYTFALAILSVVSNVLLIVDFIYKHYAKEADFTTAVMVMFFISFLLFMFTSSIYNYNLTRGEQSVRKLARTIVLLSWVDLLFVSFALIEGIHAEQNPFTNSTVLISWALISILVTAVYFCEKRFGNLYKS</sequence>
<feature type="transmembrane region" description="Helical" evidence="1">
    <location>
        <begin position="40"/>
        <end position="61"/>
    </location>
</feature>
<keyword evidence="1" id="KW-0472">Membrane</keyword>
<name>A0ABN8GHE3_9BACL</name>
<evidence type="ECO:0000313" key="2">
    <source>
        <dbReference type="EMBL" id="CAH1209373.1"/>
    </source>
</evidence>
<organism evidence="2 3">
    <name type="scientific">Paenibacillus auburnensis</name>
    <dbReference type="NCBI Taxonomy" id="2905649"/>
    <lineage>
        <taxon>Bacteria</taxon>
        <taxon>Bacillati</taxon>
        <taxon>Bacillota</taxon>
        <taxon>Bacilli</taxon>
        <taxon>Bacillales</taxon>
        <taxon>Paenibacillaceae</taxon>
        <taxon>Paenibacillus</taxon>
    </lineage>
</organism>
<keyword evidence="3" id="KW-1185">Reference proteome</keyword>
<comment type="caution">
    <text evidence="2">The sequence shown here is derived from an EMBL/GenBank/DDBJ whole genome shotgun (WGS) entry which is preliminary data.</text>
</comment>
<feature type="transmembrane region" description="Helical" evidence="1">
    <location>
        <begin position="105"/>
        <end position="125"/>
    </location>
</feature>
<feature type="transmembrane region" description="Helical" evidence="1">
    <location>
        <begin position="7"/>
        <end position="28"/>
    </location>
</feature>